<accession>A0AAD9U7R3</accession>
<organism evidence="3 4">
    <name type="scientific">Dipteronia dyeriana</name>
    <dbReference type="NCBI Taxonomy" id="168575"/>
    <lineage>
        <taxon>Eukaryota</taxon>
        <taxon>Viridiplantae</taxon>
        <taxon>Streptophyta</taxon>
        <taxon>Embryophyta</taxon>
        <taxon>Tracheophyta</taxon>
        <taxon>Spermatophyta</taxon>
        <taxon>Magnoliopsida</taxon>
        <taxon>eudicotyledons</taxon>
        <taxon>Gunneridae</taxon>
        <taxon>Pentapetalae</taxon>
        <taxon>rosids</taxon>
        <taxon>malvids</taxon>
        <taxon>Sapindales</taxon>
        <taxon>Sapindaceae</taxon>
        <taxon>Hippocastanoideae</taxon>
        <taxon>Acereae</taxon>
        <taxon>Dipteronia</taxon>
    </lineage>
</organism>
<evidence type="ECO:0000313" key="3">
    <source>
        <dbReference type="EMBL" id="KAK2649002.1"/>
    </source>
</evidence>
<evidence type="ECO:0000313" key="4">
    <source>
        <dbReference type="Proteomes" id="UP001280121"/>
    </source>
</evidence>
<dbReference type="AlphaFoldDB" id="A0AAD9U7R3"/>
<gene>
    <name evidence="3" type="ORF">Ddye_016491</name>
</gene>
<evidence type="ECO:0000259" key="2">
    <source>
        <dbReference type="Pfam" id="PF03108"/>
    </source>
</evidence>
<keyword evidence="4" id="KW-1185">Reference proteome</keyword>
<feature type="domain" description="Transposase MuDR plant" evidence="2">
    <location>
        <begin position="155"/>
        <end position="219"/>
    </location>
</feature>
<feature type="region of interest" description="Disordered" evidence="1">
    <location>
        <begin position="28"/>
        <end position="58"/>
    </location>
</feature>
<reference evidence="3" key="1">
    <citation type="journal article" date="2023" name="Plant J.">
        <title>Genome sequences and population genomics provide insights into the demographic history, inbreeding, and mutation load of two 'living fossil' tree species of Dipteronia.</title>
        <authorList>
            <person name="Feng Y."/>
            <person name="Comes H.P."/>
            <person name="Chen J."/>
            <person name="Zhu S."/>
            <person name="Lu R."/>
            <person name="Zhang X."/>
            <person name="Li P."/>
            <person name="Qiu J."/>
            <person name="Olsen K.M."/>
            <person name="Qiu Y."/>
        </authorList>
    </citation>
    <scope>NUCLEOTIDE SEQUENCE</scope>
    <source>
        <strain evidence="3">KIB01</strain>
    </source>
</reference>
<sequence>MSDGPAKGIGDGHVKGASDVLHKGCDETLNEQSYERNAKRRKKKDKQIAEEDIATDDEKNYELVESDYEQEEEDMVAETCVYPTSDWDWDSLRIPDITGGEYGSSYEINCGSDDLRSLDEFDCKTGKEDELRKLRKFIKTIYHEFDPGCDIENLIFKFGIEFATGDVFRKAIRAHAVKHMQSVKFKKRDKNRIRAVCSYQGCKWFVFGSWLADHKTFKIKSLLDEHTFAMCF</sequence>
<dbReference type="InterPro" id="IPR004332">
    <property type="entry name" value="Transposase_MuDR"/>
</dbReference>
<dbReference type="EMBL" id="JANJYI010000005">
    <property type="protein sequence ID" value="KAK2649002.1"/>
    <property type="molecule type" value="Genomic_DNA"/>
</dbReference>
<evidence type="ECO:0000256" key="1">
    <source>
        <dbReference type="SAM" id="MobiDB-lite"/>
    </source>
</evidence>
<dbReference type="Proteomes" id="UP001280121">
    <property type="component" value="Unassembled WGS sequence"/>
</dbReference>
<proteinExistence type="predicted"/>
<dbReference type="Pfam" id="PF03108">
    <property type="entry name" value="DBD_Tnp_Mut"/>
    <property type="match status" value="1"/>
</dbReference>
<protein>
    <recommendedName>
        <fullName evidence="2">Transposase MuDR plant domain-containing protein</fullName>
    </recommendedName>
</protein>
<name>A0AAD9U7R3_9ROSI</name>
<comment type="caution">
    <text evidence="3">The sequence shown here is derived from an EMBL/GenBank/DDBJ whole genome shotgun (WGS) entry which is preliminary data.</text>
</comment>